<feature type="domain" description="HTH tetR-type" evidence="4">
    <location>
        <begin position="10"/>
        <end position="70"/>
    </location>
</feature>
<dbReference type="Gene3D" id="1.10.357.10">
    <property type="entry name" value="Tetracycline Repressor, domain 2"/>
    <property type="match status" value="1"/>
</dbReference>
<dbReference type="RefSeq" id="WP_379496147.1">
    <property type="nucleotide sequence ID" value="NZ_JBHSAO010000004.1"/>
</dbReference>
<dbReference type="SUPFAM" id="SSF48498">
    <property type="entry name" value="Tetracyclin repressor-like, C-terminal domain"/>
    <property type="match status" value="1"/>
</dbReference>
<dbReference type="EMBL" id="JBHSAO010000004">
    <property type="protein sequence ID" value="MFC4023647.1"/>
    <property type="molecule type" value="Genomic_DNA"/>
</dbReference>
<evidence type="ECO:0000313" key="5">
    <source>
        <dbReference type="EMBL" id="MFC4023647.1"/>
    </source>
</evidence>
<dbReference type="Pfam" id="PF00440">
    <property type="entry name" value="TetR_N"/>
    <property type="match status" value="1"/>
</dbReference>
<feature type="DNA-binding region" description="H-T-H motif" evidence="3">
    <location>
        <begin position="33"/>
        <end position="52"/>
    </location>
</feature>
<keyword evidence="2 3" id="KW-0238">DNA-binding</keyword>
<evidence type="ECO:0000259" key="4">
    <source>
        <dbReference type="PROSITE" id="PS50977"/>
    </source>
</evidence>
<dbReference type="InterPro" id="IPR009057">
    <property type="entry name" value="Homeodomain-like_sf"/>
</dbReference>
<dbReference type="PRINTS" id="PR00455">
    <property type="entry name" value="HTHTETR"/>
</dbReference>
<gene>
    <name evidence="5" type="ORF">ACFOUV_07400</name>
</gene>
<dbReference type="PROSITE" id="PS50977">
    <property type="entry name" value="HTH_TETR_2"/>
    <property type="match status" value="1"/>
</dbReference>
<proteinExistence type="predicted"/>
<organism evidence="5 6">
    <name type="scientific">Oceanobacillus longus</name>
    <dbReference type="NCBI Taxonomy" id="930120"/>
    <lineage>
        <taxon>Bacteria</taxon>
        <taxon>Bacillati</taxon>
        <taxon>Bacillota</taxon>
        <taxon>Bacilli</taxon>
        <taxon>Bacillales</taxon>
        <taxon>Bacillaceae</taxon>
        <taxon>Oceanobacillus</taxon>
    </lineage>
</organism>
<dbReference type="InterPro" id="IPR001647">
    <property type="entry name" value="HTH_TetR"/>
</dbReference>
<dbReference type="PANTHER" id="PTHR43479:SF11">
    <property type="entry name" value="ACREF_ENVCD OPERON REPRESSOR-RELATED"/>
    <property type="match status" value="1"/>
</dbReference>
<protein>
    <submittedName>
        <fullName evidence="5">TetR/AcrR family transcriptional regulator</fullName>
    </submittedName>
</protein>
<accession>A0ABV8GUZ0</accession>
<dbReference type="Proteomes" id="UP001595772">
    <property type="component" value="Unassembled WGS sequence"/>
</dbReference>
<evidence type="ECO:0000313" key="6">
    <source>
        <dbReference type="Proteomes" id="UP001595772"/>
    </source>
</evidence>
<keyword evidence="6" id="KW-1185">Reference proteome</keyword>
<evidence type="ECO:0000256" key="3">
    <source>
        <dbReference type="PROSITE-ProRule" id="PRU00335"/>
    </source>
</evidence>
<dbReference type="InterPro" id="IPR050624">
    <property type="entry name" value="HTH-type_Tx_Regulator"/>
</dbReference>
<comment type="caution">
    <text evidence="5">The sequence shown here is derived from an EMBL/GenBank/DDBJ whole genome shotgun (WGS) entry which is preliminary data.</text>
</comment>
<dbReference type="InterPro" id="IPR036271">
    <property type="entry name" value="Tet_transcr_reg_TetR-rel_C_sf"/>
</dbReference>
<dbReference type="SUPFAM" id="SSF46689">
    <property type="entry name" value="Homeodomain-like"/>
    <property type="match status" value="1"/>
</dbReference>
<name>A0ABV8GUZ0_9BACI</name>
<keyword evidence="1" id="KW-0678">Repressor</keyword>
<dbReference type="PANTHER" id="PTHR43479">
    <property type="entry name" value="ACREF/ENVCD OPERON REPRESSOR-RELATED"/>
    <property type="match status" value="1"/>
</dbReference>
<evidence type="ECO:0000256" key="2">
    <source>
        <dbReference type="ARBA" id="ARBA00023125"/>
    </source>
</evidence>
<sequence>MEKQRKLAASDRKKIVIRSAIEVFSESNYRVAKITDIAKRSGITDPMIYKFFASKAELFQEILKITSRKTIENFLSKDFFTEEKLQTKAQYRKAIENSMWTYFSSMETYRRELKIYYQAISEVDDTDVRKVLIDTYQNYATFYQSVLKDGEAEDILDLDIDAETISWDMIGFIIHQSTLFLMDFYKEEDARKLLQSRVQTWIP</sequence>
<reference evidence="6" key="1">
    <citation type="journal article" date="2019" name="Int. J. Syst. Evol. Microbiol.">
        <title>The Global Catalogue of Microorganisms (GCM) 10K type strain sequencing project: providing services to taxonomists for standard genome sequencing and annotation.</title>
        <authorList>
            <consortium name="The Broad Institute Genomics Platform"/>
            <consortium name="The Broad Institute Genome Sequencing Center for Infectious Disease"/>
            <person name="Wu L."/>
            <person name="Ma J."/>
        </authorList>
    </citation>
    <scope>NUCLEOTIDE SEQUENCE [LARGE SCALE GENOMIC DNA]</scope>
    <source>
        <strain evidence="6">IBRC-M 10703</strain>
    </source>
</reference>
<evidence type="ECO:0000256" key="1">
    <source>
        <dbReference type="ARBA" id="ARBA00022491"/>
    </source>
</evidence>